<accession>A0ABQ8W3E5</accession>
<sequence length="60" mass="7007">MQAQLNMSARVDKFRRELCCLQPTVTCNHEWVWQVPIRLALNREQRDGHRRAATSEAATI</sequence>
<comment type="caution">
    <text evidence="1">The sequence shown here is derived from an EMBL/GenBank/DDBJ whole genome shotgun (WGS) entry which is preliminary data.</text>
</comment>
<dbReference type="EMBL" id="JAPVEB010000010">
    <property type="protein sequence ID" value="KAJ5255212.1"/>
    <property type="molecule type" value="Genomic_DNA"/>
</dbReference>
<proteinExistence type="predicted"/>
<dbReference type="Proteomes" id="UP001220256">
    <property type="component" value="Unassembled WGS sequence"/>
</dbReference>
<evidence type="ECO:0000313" key="2">
    <source>
        <dbReference type="Proteomes" id="UP001220256"/>
    </source>
</evidence>
<protein>
    <submittedName>
        <fullName evidence="1">Uncharacterized protein</fullName>
    </submittedName>
</protein>
<reference evidence="1 2" key="1">
    <citation type="journal article" date="2023" name="IMA Fungus">
        <title>Comparative genomic study of the Penicillium genus elucidates a diverse pangenome and 15 lateral gene transfer events.</title>
        <authorList>
            <person name="Petersen C."/>
            <person name="Sorensen T."/>
            <person name="Nielsen M.R."/>
            <person name="Sondergaard T.E."/>
            <person name="Sorensen J.L."/>
            <person name="Fitzpatrick D.A."/>
            <person name="Frisvad J.C."/>
            <person name="Nielsen K.L."/>
        </authorList>
    </citation>
    <scope>NUCLEOTIDE SEQUENCE [LARGE SCALE GENOMIC DNA]</scope>
    <source>
        <strain evidence="1 2">IBT 3361</strain>
    </source>
</reference>
<organism evidence="1 2">
    <name type="scientific">Penicillium chrysogenum</name>
    <name type="common">Penicillium notatum</name>
    <dbReference type="NCBI Taxonomy" id="5076"/>
    <lineage>
        <taxon>Eukaryota</taxon>
        <taxon>Fungi</taxon>
        <taxon>Dikarya</taxon>
        <taxon>Ascomycota</taxon>
        <taxon>Pezizomycotina</taxon>
        <taxon>Eurotiomycetes</taxon>
        <taxon>Eurotiomycetidae</taxon>
        <taxon>Eurotiales</taxon>
        <taxon>Aspergillaceae</taxon>
        <taxon>Penicillium</taxon>
        <taxon>Penicillium chrysogenum species complex</taxon>
    </lineage>
</organism>
<evidence type="ECO:0000313" key="1">
    <source>
        <dbReference type="EMBL" id="KAJ5255212.1"/>
    </source>
</evidence>
<keyword evidence="2" id="KW-1185">Reference proteome</keyword>
<gene>
    <name evidence="1" type="ORF">N7505_010363</name>
</gene>
<name>A0ABQ8W3E5_PENCH</name>